<evidence type="ECO:0000313" key="3">
    <source>
        <dbReference type="Proteomes" id="UP000185678"/>
    </source>
</evidence>
<accession>A0A1N7P3E5</accession>
<keyword evidence="1" id="KW-0732">Signal</keyword>
<dbReference type="OrthoDB" id="9776275at2"/>
<name>A0A1N7P3E5_9PROT</name>
<protein>
    <recommendedName>
        <fullName evidence="4">Outer membrane protein</fullName>
    </recommendedName>
</protein>
<organism evidence="2 3">
    <name type="scientific">Insolitispirillum peregrinum</name>
    <dbReference type="NCBI Taxonomy" id="80876"/>
    <lineage>
        <taxon>Bacteria</taxon>
        <taxon>Pseudomonadati</taxon>
        <taxon>Pseudomonadota</taxon>
        <taxon>Alphaproteobacteria</taxon>
        <taxon>Rhodospirillales</taxon>
        <taxon>Novispirillaceae</taxon>
        <taxon>Insolitispirillum</taxon>
    </lineage>
</organism>
<evidence type="ECO:0008006" key="4">
    <source>
        <dbReference type="Google" id="ProtNLM"/>
    </source>
</evidence>
<dbReference type="STRING" id="80876.SAMN05421779_10631"/>
<keyword evidence="3" id="KW-1185">Reference proteome</keyword>
<sequence>MPDLRLSASLSACLLCLGLLSSPVAIAQTATAERPLDALGSYSLQVENDLVSGTDRHYTNGLRASWLSGEDQAPDWMVQAGSAIPFMATEGRNRWGLSLGHSLFTPSDTQRTTASPGDRPYTGWLYGGATLMSDTGSRLDTLELLVGMVGPSAHGETVQNDWHRLIGVETAKGWDAYHLQDEVGAVLTYERKWRAWSNADPDTGVGIDLTPHLGASLGTILTEASAGATLRLGQNMPHDYGPPRIRPGLSGTTFFVPQSGFGWYLFSGIAGRAVARNIFLDGNTFRDSPGVDKRPLVGDLQAGLAVTIDDWRIAYTQVWRSREFEGQDSADRFGSLSVSVRF</sequence>
<dbReference type="InterPro" id="IPR037107">
    <property type="entry name" value="Put_OMP_sf"/>
</dbReference>
<reference evidence="2 3" key="1">
    <citation type="submission" date="2017-01" db="EMBL/GenBank/DDBJ databases">
        <authorList>
            <person name="Mah S.A."/>
            <person name="Swanson W.J."/>
            <person name="Moy G.W."/>
            <person name="Vacquier V.D."/>
        </authorList>
    </citation>
    <scope>NUCLEOTIDE SEQUENCE [LARGE SCALE GENOMIC DNA]</scope>
    <source>
        <strain evidence="2 3">DSM 11589</strain>
    </source>
</reference>
<dbReference type="InterPro" id="IPR018707">
    <property type="entry name" value="LpxR"/>
</dbReference>
<dbReference type="EMBL" id="FTOA01000006">
    <property type="protein sequence ID" value="SIT05111.1"/>
    <property type="molecule type" value="Genomic_DNA"/>
</dbReference>
<dbReference type="AlphaFoldDB" id="A0A1N7P3E5"/>
<feature type="chain" id="PRO_5013066061" description="Outer membrane protein" evidence="1">
    <location>
        <begin position="28"/>
        <end position="342"/>
    </location>
</feature>
<evidence type="ECO:0000256" key="1">
    <source>
        <dbReference type="SAM" id="SignalP"/>
    </source>
</evidence>
<gene>
    <name evidence="2" type="ORF">SAMN05421779_10631</name>
</gene>
<dbReference type="RefSeq" id="WP_139332959.1">
    <property type="nucleotide sequence ID" value="NZ_FTOA01000006.1"/>
</dbReference>
<feature type="signal peptide" evidence="1">
    <location>
        <begin position="1"/>
        <end position="27"/>
    </location>
</feature>
<dbReference type="Gene3D" id="2.40.128.140">
    <property type="entry name" value="Outer membrane protein"/>
    <property type="match status" value="1"/>
</dbReference>
<evidence type="ECO:0000313" key="2">
    <source>
        <dbReference type="EMBL" id="SIT05111.1"/>
    </source>
</evidence>
<dbReference type="Pfam" id="PF09982">
    <property type="entry name" value="LpxR"/>
    <property type="match status" value="1"/>
</dbReference>
<dbReference type="Proteomes" id="UP000185678">
    <property type="component" value="Unassembled WGS sequence"/>
</dbReference>
<proteinExistence type="predicted"/>